<dbReference type="InterPro" id="IPR049049">
    <property type="entry name" value="Beta-AFase-like_GH127_C"/>
</dbReference>
<dbReference type="InterPro" id="IPR049174">
    <property type="entry name" value="Beta-AFase-like"/>
</dbReference>
<dbReference type="PANTHER" id="PTHR43465">
    <property type="entry name" value="DUF1680 DOMAIN PROTEIN (AFU_ORTHOLOGUE AFUA_1G08910)"/>
    <property type="match status" value="1"/>
</dbReference>
<dbReference type="EC" id="3.2.1.185" evidence="5"/>
<dbReference type="PANTHER" id="PTHR43465:SF1">
    <property type="entry name" value="NON-REDUCING END BETA-L-ARABINOFURANOSIDASE"/>
    <property type="match status" value="1"/>
</dbReference>
<proteinExistence type="predicted"/>
<dbReference type="GO" id="GO:0005975">
    <property type="term" value="P:carbohydrate metabolic process"/>
    <property type="evidence" value="ECO:0007669"/>
    <property type="project" value="InterPro"/>
</dbReference>
<evidence type="ECO:0000259" key="2">
    <source>
        <dbReference type="Pfam" id="PF07944"/>
    </source>
</evidence>
<evidence type="ECO:0000259" key="3">
    <source>
        <dbReference type="Pfam" id="PF20736"/>
    </source>
</evidence>
<evidence type="ECO:0000313" key="5">
    <source>
        <dbReference type="EMBL" id="TWT29771.1"/>
    </source>
</evidence>
<organism evidence="5 6">
    <name type="scientific">Posidoniimonas corsicana</name>
    <dbReference type="NCBI Taxonomy" id="1938618"/>
    <lineage>
        <taxon>Bacteria</taxon>
        <taxon>Pseudomonadati</taxon>
        <taxon>Planctomycetota</taxon>
        <taxon>Planctomycetia</taxon>
        <taxon>Pirellulales</taxon>
        <taxon>Lacipirellulaceae</taxon>
        <taxon>Posidoniimonas</taxon>
    </lineage>
</organism>
<dbReference type="EMBL" id="SIHJ01000006">
    <property type="protein sequence ID" value="TWT29771.1"/>
    <property type="molecule type" value="Genomic_DNA"/>
</dbReference>
<dbReference type="Pfam" id="PF07944">
    <property type="entry name" value="Beta-AFase-like_GH127_cat"/>
    <property type="match status" value="1"/>
</dbReference>
<feature type="signal peptide" evidence="1">
    <location>
        <begin position="1"/>
        <end position="31"/>
    </location>
</feature>
<dbReference type="InterPro" id="IPR049046">
    <property type="entry name" value="Beta-AFase-like_GH127_middle"/>
</dbReference>
<dbReference type="OrthoDB" id="9757939at2"/>
<evidence type="ECO:0000259" key="4">
    <source>
        <dbReference type="Pfam" id="PF20737"/>
    </source>
</evidence>
<comment type="caution">
    <text evidence="5">The sequence shown here is derived from an EMBL/GenBank/DDBJ whole genome shotgun (WGS) entry which is preliminary data.</text>
</comment>
<accession>A0A5C5UTP0</accession>
<dbReference type="GO" id="GO:0102478">
    <property type="term" value="F:beta-L-arabinofuranosidase activity"/>
    <property type="evidence" value="ECO:0007669"/>
    <property type="project" value="UniProtKB-EC"/>
</dbReference>
<keyword evidence="1" id="KW-0732">Signal</keyword>
<gene>
    <name evidence="5" type="primary">hypBA1_4</name>
    <name evidence="5" type="ORF">KOR34_50890</name>
</gene>
<dbReference type="AlphaFoldDB" id="A0A5C5UTP0"/>
<feature type="chain" id="PRO_5022798264" evidence="1">
    <location>
        <begin position="32"/>
        <end position="683"/>
    </location>
</feature>
<protein>
    <submittedName>
        <fullName evidence="5">Non-reducing end beta-L-arabinofuranosidase</fullName>
        <ecNumber evidence="5">3.2.1.185</ecNumber>
    </submittedName>
</protein>
<keyword evidence="5" id="KW-0326">Glycosidase</keyword>
<dbReference type="SUPFAM" id="SSF48208">
    <property type="entry name" value="Six-hairpin glycosidases"/>
    <property type="match status" value="1"/>
</dbReference>
<dbReference type="InterPro" id="IPR008928">
    <property type="entry name" value="6-hairpin_glycosidase_sf"/>
</dbReference>
<dbReference type="Proteomes" id="UP000316714">
    <property type="component" value="Unassembled WGS sequence"/>
</dbReference>
<feature type="domain" description="Non-reducing end beta-L-arabinofuranosidase-like GH127 C-terminal" evidence="4">
    <location>
        <begin position="569"/>
        <end position="681"/>
    </location>
</feature>
<dbReference type="Pfam" id="PF20737">
    <property type="entry name" value="Glyco_hydro127C"/>
    <property type="match status" value="1"/>
</dbReference>
<dbReference type="InterPro" id="IPR012878">
    <property type="entry name" value="Beta-AFase-like_GH127_cat"/>
</dbReference>
<dbReference type="RefSeq" id="WP_146568894.1">
    <property type="nucleotide sequence ID" value="NZ_SIHJ01000006.1"/>
</dbReference>
<sequence length="683" mass="75353" precursor="true">MPSPRVPSRLPNPLSKCCAAMFALLASTAVAEPMLPITDTAQSSHAVLKPIGVDQARWTEGFWAQRYQVCRDQSIPSMWELMESGDYKPFLGHFLIAAGQADGDYHGAPWNDGDFYKWMEAACALLAVDPDPQLRAAVDRSVRAIAAAQRDDGYLHTPVLIRAKNGDPTAKPLSDRHDFEVYNMGHLMTTGCIHHRVTGSNELLNVAKQAAGFLEHAFADPTPELARNSVCPSHYMGAVELYRTTGDERYLRLAQHFLDMRNLIEDGGDDNQDRVPFLQQREAVGHAVRANYLYAGVADLLLETGDSKLRAPLDAVWDNIVQKKLHVTGGCGALYDGASPDGSSSQREITRIHQAYGRNYQLPNSTAHNETCAALGGVLWNWRMLLATGEAKYADWIELAMHNAVLAGVSLDGDDYLYVNPLRRLDPEPQDLRWSRTRQPFIVSFCCPPNVVRTLAELSGYAYSKSDAALWVNLYGANELATDVAGEAFRLTQSTDYPWDGAVKLTIEECGARPIELRLRVPGWCKDPEVSVNGTPVDTDLKPGSYARLKRAWTAGDEVTLNLPMPTVLLESNPRVEETRNQLAVKRGPVVYCLEAADLPAGVRVDQVALPADATLTPRFEPDLLGGVTVIEASLTKRPAGDWSTLYRPVENGPRESVSSRLVPYFAWGNRGDGEMTVWLPRD</sequence>
<reference evidence="5 6" key="1">
    <citation type="submission" date="2019-02" db="EMBL/GenBank/DDBJ databases">
        <title>Deep-cultivation of Planctomycetes and their phenomic and genomic characterization uncovers novel biology.</title>
        <authorList>
            <person name="Wiegand S."/>
            <person name="Jogler M."/>
            <person name="Boedeker C."/>
            <person name="Pinto D."/>
            <person name="Vollmers J."/>
            <person name="Rivas-Marin E."/>
            <person name="Kohn T."/>
            <person name="Peeters S.H."/>
            <person name="Heuer A."/>
            <person name="Rast P."/>
            <person name="Oberbeckmann S."/>
            <person name="Bunk B."/>
            <person name="Jeske O."/>
            <person name="Meyerdierks A."/>
            <person name="Storesund J.E."/>
            <person name="Kallscheuer N."/>
            <person name="Luecker S."/>
            <person name="Lage O.M."/>
            <person name="Pohl T."/>
            <person name="Merkel B.J."/>
            <person name="Hornburger P."/>
            <person name="Mueller R.-W."/>
            <person name="Bruemmer F."/>
            <person name="Labrenz M."/>
            <person name="Spormann A.M."/>
            <person name="Op Den Camp H."/>
            <person name="Overmann J."/>
            <person name="Amann R."/>
            <person name="Jetten M.S.M."/>
            <person name="Mascher T."/>
            <person name="Medema M.H."/>
            <person name="Devos D.P."/>
            <person name="Kaster A.-K."/>
            <person name="Ovreas L."/>
            <person name="Rohde M."/>
            <person name="Galperin M.Y."/>
            <person name="Jogler C."/>
        </authorList>
    </citation>
    <scope>NUCLEOTIDE SEQUENCE [LARGE SCALE GENOMIC DNA]</scope>
    <source>
        <strain evidence="5 6">KOR34</strain>
    </source>
</reference>
<keyword evidence="5" id="KW-0378">Hydrolase</keyword>
<dbReference type="Pfam" id="PF20736">
    <property type="entry name" value="Glyco_hydro127M"/>
    <property type="match status" value="1"/>
</dbReference>
<evidence type="ECO:0000313" key="6">
    <source>
        <dbReference type="Proteomes" id="UP000316714"/>
    </source>
</evidence>
<dbReference type="Gene3D" id="1.50.10.10">
    <property type="match status" value="1"/>
</dbReference>
<evidence type="ECO:0000256" key="1">
    <source>
        <dbReference type="SAM" id="SignalP"/>
    </source>
</evidence>
<dbReference type="InterPro" id="IPR012341">
    <property type="entry name" value="6hp_glycosidase-like_sf"/>
</dbReference>
<feature type="domain" description="Non-reducing end beta-L-arabinofuranosidase-like GH127 middle" evidence="3">
    <location>
        <begin position="470"/>
        <end position="565"/>
    </location>
</feature>
<feature type="domain" description="Non-reducing end beta-L-arabinofuranosidase-like GH127 catalytic" evidence="2">
    <location>
        <begin position="57"/>
        <end position="459"/>
    </location>
</feature>
<keyword evidence="6" id="KW-1185">Reference proteome</keyword>
<name>A0A5C5UTP0_9BACT</name>